<dbReference type="EMBL" id="WLXI01000037">
    <property type="protein sequence ID" value="MTD01420.1"/>
    <property type="molecule type" value="Genomic_DNA"/>
</dbReference>
<dbReference type="InterPro" id="IPR002508">
    <property type="entry name" value="MurNAc-LAA_cat"/>
</dbReference>
<evidence type="ECO:0000313" key="2">
    <source>
        <dbReference type="EMBL" id="MTD01420.1"/>
    </source>
</evidence>
<name>A0A6L6G8C3_STRUB</name>
<protein>
    <submittedName>
        <fullName evidence="2">N-acetylmuramoyl-L-alanine amidase</fullName>
    </submittedName>
</protein>
<evidence type="ECO:0000313" key="3">
    <source>
        <dbReference type="Proteomes" id="UP000483839"/>
    </source>
</evidence>
<dbReference type="PANTHER" id="PTHR30404">
    <property type="entry name" value="N-ACETYLMURAMOYL-L-ALANINE AMIDASE"/>
    <property type="match status" value="1"/>
</dbReference>
<proteinExistence type="predicted"/>
<dbReference type="Pfam" id="PF08481">
    <property type="entry name" value="GBS_Bsp-like"/>
    <property type="match status" value="4"/>
</dbReference>
<dbReference type="Pfam" id="PF01520">
    <property type="entry name" value="Amidase_3"/>
    <property type="match status" value="1"/>
</dbReference>
<dbReference type="GO" id="GO:0008745">
    <property type="term" value="F:N-acetylmuramoyl-L-alanine amidase activity"/>
    <property type="evidence" value="ECO:0007669"/>
    <property type="project" value="InterPro"/>
</dbReference>
<dbReference type="Gene3D" id="3.40.630.40">
    <property type="entry name" value="Zn-dependent exopeptidases"/>
    <property type="match status" value="1"/>
</dbReference>
<reference evidence="2 3" key="1">
    <citation type="submission" date="2019-11" db="EMBL/GenBank/DDBJ databases">
        <title>Streptococcus uberis isolated from clinical mastitis cases on a southeastern Queensland dairy.</title>
        <authorList>
            <person name="Workentine M.L."/>
            <person name="Price R."/>
            <person name="Olchowy T."/>
        </authorList>
    </citation>
    <scope>NUCLEOTIDE SEQUENCE [LARGE SCALE GENOMIC DNA]</scope>
    <source>
        <strain evidence="2 3">OLC4459-A17</strain>
    </source>
</reference>
<dbReference type="AlphaFoldDB" id="A0A6L6G8C3"/>
<gene>
    <name evidence="2" type="ORF">GKS16_03910</name>
</gene>
<dbReference type="SUPFAM" id="SSF53187">
    <property type="entry name" value="Zn-dependent exopeptidases"/>
    <property type="match status" value="1"/>
</dbReference>
<accession>A0A6L6G8C3</accession>
<sequence length="758" mass="82882">MKSKKSYVLLLAPFVLASFWQSKMVSASEIANQNVTVDSSANNNMSSKLSTSNLDTIPESTSEVTVLDQSTNLVTENVVQEKALASSEIQTDESIIVSSPSGDLSASEDNTLSEGNALSAVGAVKSSFQSVNTDVSSNLKTAKQETVVSLAAQVAEPVTATVDDKGISIQYNELIPQNTSILFAVWGDKQDQNDLVWYNASSTGYAYVDFSRHKEYGVYHIHTYAKRNGNMYGISALQVTLLTPQITSQIAQKDASSFTITVSNVPSTITSVKIPVWTDKDGQNDLIWYNAGQVSKGTYQALVNTANHNNEKGLYHIHIYGYSTILGGQIGLATKTFSNVESRPNATVSVVNYAENKTTFTVNVVGSTNTKVLTGVQIAVWSETNGQDDLKWYKPLISGNSASQTIDIANHSNTSDQYIIHVYTDYTDGSRVGTNLGAYKIVKEILPVVKPNVIVQNYQADKGSLEVKVQEGSKAISKISVAAWSTADQSNLHWYQEIPIAGQETIIKVNQAYHDFLVGNYTVHTYIDYTDKSRDGFNLGNYEFPVKVGLSASQGNYDIVNKVIYLDAGHGGYDPGAVYFGTSEKTLNLQMQTLVKSKLEAKGYTVVTTRTDDSFTDLLPRSEKANNSLSDLFVSLHFNASTSSQASGIETYYYEYYEEYPSRINEIFHNNPERLSRSSVLAEAIQAATTAKTGAKNNGVLRNTFAVLRETTAPAVLVELGYMSNASEFQNISNVNYQEKLAQGIVSGILSYYQTYSV</sequence>
<dbReference type="CDD" id="cd02696">
    <property type="entry name" value="MurNAc-LAA"/>
    <property type="match status" value="1"/>
</dbReference>
<dbReference type="RefSeq" id="WP_154617358.1">
    <property type="nucleotide sequence ID" value="NZ_JADFAY010000014.1"/>
</dbReference>
<dbReference type="InterPro" id="IPR050695">
    <property type="entry name" value="N-acetylmuramoyl_amidase_3"/>
</dbReference>
<dbReference type="Proteomes" id="UP000483839">
    <property type="component" value="Unassembled WGS sequence"/>
</dbReference>
<evidence type="ECO:0000256" key="1">
    <source>
        <dbReference type="ARBA" id="ARBA00022801"/>
    </source>
</evidence>
<dbReference type="Gene3D" id="2.60.40.3760">
    <property type="match status" value="4"/>
</dbReference>
<dbReference type="SMART" id="SM00646">
    <property type="entry name" value="Ami_3"/>
    <property type="match status" value="1"/>
</dbReference>
<dbReference type="GO" id="GO:0009253">
    <property type="term" value="P:peptidoglycan catabolic process"/>
    <property type="evidence" value="ECO:0007669"/>
    <property type="project" value="InterPro"/>
</dbReference>
<keyword evidence="1" id="KW-0378">Hydrolase</keyword>
<dbReference type="GO" id="GO:0030288">
    <property type="term" value="C:outer membrane-bounded periplasmic space"/>
    <property type="evidence" value="ECO:0007669"/>
    <property type="project" value="TreeGrafter"/>
</dbReference>
<dbReference type="InterPro" id="IPR013688">
    <property type="entry name" value="GBS_Bsp-like"/>
</dbReference>
<comment type="caution">
    <text evidence="2">The sequence shown here is derived from an EMBL/GenBank/DDBJ whole genome shotgun (WGS) entry which is preliminary data.</text>
</comment>
<organism evidence="2 3">
    <name type="scientific">Streptococcus uberis</name>
    <dbReference type="NCBI Taxonomy" id="1349"/>
    <lineage>
        <taxon>Bacteria</taxon>
        <taxon>Bacillati</taxon>
        <taxon>Bacillota</taxon>
        <taxon>Bacilli</taxon>
        <taxon>Lactobacillales</taxon>
        <taxon>Streptococcaceae</taxon>
        <taxon>Streptococcus</taxon>
    </lineage>
</organism>
<dbReference type="PANTHER" id="PTHR30404:SF0">
    <property type="entry name" value="N-ACETYLMURAMOYL-L-ALANINE AMIDASE AMIC"/>
    <property type="match status" value="1"/>
</dbReference>